<dbReference type="KEGG" id="mik:FOE78_04320"/>
<keyword evidence="5 6" id="KW-0472">Membrane</keyword>
<evidence type="ECO:0000313" key="8">
    <source>
        <dbReference type="EMBL" id="QDP95238.1"/>
    </source>
</evidence>
<feature type="transmembrane region" description="Helical" evidence="6">
    <location>
        <begin position="21"/>
        <end position="45"/>
    </location>
</feature>
<evidence type="ECO:0000256" key="6">
    <source>
        <dbReference type="SAM" id="Phobius"/>
    </source>
</evidence>
<organism evidence="8 9">
    <name type="scientific">Microlunatus elymi</name>
    <dbReference type="NCBI Taxonomy" id="2596828"/>
    <lineage>
        <taxon>Bacteria</taxon>
        <taxon>Bacillati</taxon>
        <taxon>Actinomycetota</taxon>
        <taxon>Actinomycetes</taxon>
        <taxon>Propionibacteriales</taxon>
        <taxon>Propionibacteriaceae</taxon>
        <taxon>Microlunatus</taxon>
    </lineage>
</organism>
<feature type="transmembrane region" description="Helical" evidence="6">
    <location>
        <begin position="271"/>
        <end position="294"/>
    </location>
</feature>
<dbReference type="InterPro" id="IPR003838">
    <property type="entry name" value="ABC3_permease_C"/>
</dbReference>
<feature type="transmembrane region" description="Helical" evidence="6">
    <location>
        <begin position="215"/>
        <end position="244"/>
    </location>
</feature>
<comment type="subcellular location">
    <subcellularLocation>
        <location evidence="1">Cell membrane</location>
        <topology evidence="1">Multi-pass membrane protein</topology>
    </subcellularLocation>
</comment>
<evidence type="ECO:0000259" key="7">
    <source>
        <dbReference type="Pfam" id="PF02687"/>
    </source>
</evidence>
<keyword evidence="4 6" id="KW-1133">Transmembrane helix</keyword>
<keyword evidence="3 6" id="KW-0812">Transmembrane</keyword>
<evidence type="ECO:0000256" key="1">
    <source>
        <dbReference type="ARBA" id="ARBA00004651"/>
    </source>
</evidence>
<dbReference type="AlphaFoldDB" id="A0A516PVL8"/>
<dbReference type="Proteomes" id="UP000319263">
    <property type="component" value="Chromosome"/>
</dbReference>
<feature type="domain" description="ABC3 transporter permease C-terminal" evidence="7">
    <location>
        <begin position="74"/>
        <end position="175"/>
    </location>
</feature>
<feature type="transmembrane region" description="Helical" evidence="6">
    <location>
        <begin position="314"/>
        <end position="334"/>
    </location>
</feature>
<name>A0A516PVL8_9ACTN</name>
<keyword evidence="2" id="KW-1003">Cell membrane</keyword>
<feature type="transmembrane region" description="Helical" evidence="6">
    <location>
        <begin position="147"/>
        <end position="170"/>
    </location>
</feature>
<gene>
    <name evidence="8" type="ORF">FOE78_04320</name>
</gene>
<dbReference type="RefSeq" id="WP_143985219.1">
    <property type="nucleotide sequence ID" value="NZ_CP041692.1"/>
</dbReference>
<feature type="transmembrane region" description="Helical" evidence="6">
    <location>
        <begin position="403"/>
        <end position="422"/>
    </location>
</feature>
<keyword evidence="9" id="KW-1185">Reference proteome</keyword>
<evidence type="ECO:0000256" key="2">
    <source>
        <dbReference type="ARBA" id="ARBA00022475"/>
    </source>
</evidence>
<protein>
    <recommendedName>
        <fullName evidence="7">ABC3 transporter permease C-terminal domain-containing protein</fullName>
    </recommendedName>
</protein>
<sequence>MIALRLWWRLLRRQDAQRLTITLALIAFGTATGALLTVLGGLHAFTERGGDHTYVMLAQVATVILVIPVFTLGGAAARLSISRRDERLAALRLAGATSGQVGLIAIIDAAAQALAGAVLGVALYLIALPGIAMINFQGRPFAWSELWVGPMILIGAVGAVVLLAAISATISLARLVVSPLGVARRTSPGRVTWVRVAVGAAVLAIWIPLMQSVNFAAQITVIMVVFAACFAVLNLIGPFVLALIGKLSARRAGSVPKLLAARRLIDDPKSAWRTVAGVTLATFVAGVLSIAPAIAGSQPEADRGPLQYLPVDLMTGATVTLVIAALLAAVSSGVNQAARVYDQRDQYRMLHLAGTDISVLEQARLRETWLPLISSVLIAAVVSLIMVAPFGLALIGLSKLGPIMFLGGIGVSLAMVMGAVRLSQPLVGRVTLAEPAVRAD</sequence>
<reference evidence="8 9" key="1">
    <citation type="submission" date="2019-07" db="EMBL/GenBank/DDBJ databases">
        <title>Microlunatus dokdonensis sp. nov. isolated from the rhizospheric soil of the wild plant Elymus tsukushiensis.</title>
        <authorList>
            <person name="Ghim S.-Y."/>
            <person name="Hwang Y.-J."/>
            <person name="Son J.-S."/>
            <person name="Shin J.-H."/>
        </authorList>
    </citation>
    <scope>NUCLEOTIDE SEQUENCE [LARGE SCALE GENOMIC DNA]</scope>
    <source>
        <strain evidence="8 9">KUDC0627</strain>
    </source>
</reference>
<dbReference type="EMBL" id="CP041692">
    <property type="protein sequence ID" value="QDP95238.1"/>
    <property type="molecule type" value="Genomic_DNA"/>
</dbReference>
<evidence type="ECO:0000256" key="5">
    <source>
        <dbReference type="ARBA" id="ARBA00023136"/>
    </source>
</evidence>
<evidence type="ECO:0000256" key="4">
    <source>
        <dbReference type="ARBA" id="ARBA00022989"/>
    </source>
</evidence>
<feature type="transmembrane region" description="Helical" evidence="6">
    <location>
        <begin position="101"/>
        <end position="127"/>
    </location>
</feature>
<proteinExistence type="predicted"/>
<dbReference type="Pfam" id="PF02687">
    <property type="entry name" value="FtsX"/>
    <property type="match status" value="1"/>
</dbReference>
<accession>A0A516PVL8</accession>
<feature type="transmembrane region" description="Helical" evidence="6">
    <location>
        <begin position="57"/>
        <end position="81"/>
    </location>
</feature>
<dbReference type="OrthoDB" id="5118998at2"/>
<evidence type="ECO:0000313" key="9">
    <source>
        <dbReference type="Proteomes" id="UP000319263"/>
    </source>
</evidence>
<evidence type="ECO:0000256" key="3">
    <source>
        <dbReference type="ARBA" id="ARBA00022692"/>
    </source>
</evidence>
<feature type="transmembrane region" description="Helical" evidence="6">
    <location>
        <begin position="191"/>
        <end position="209"/>
    </location>
</feature>
<feature type="transmembrane region" description="Helical" evidence="6">
    <location>
        <begin position="372"/>
        <end position="397"/>
    </location>
</feature>